<evidence type="ECO:0000259" key="1">
    <source>
        <dbReference type="Pfam" id="PF19040"/>
    </source>
</evidence>
<sequence>MCHLGNPDRAPTFALWGDSHANALGPGMHHAARGLDTAGLLFFGSGCPALLGVDRPAREECRRFNREVNRTLQGEPGIGLIYLAGYWTVPMTGSGYDKRFFLIEDEQTTGRSPSENGRVFARGLGRTLDALADRRVVIIQDVPEVGSRFSKHLSDHFVRRAWLKIDGAAEPVYPLTEDPVEARLTALIAARKDKVHFLRIRPVLCSDNRCPLRIDGALVYRDGDHLSDYGSRLLAPLLSRSLSRNLPGGTGPLKNGSS</sequence>
<accession>A0A095VUE4</accession>
<dbReference type="Proteomes" id="UP000029640">
    <property type="component" value="Unassembled WGS sequence"/>
</dbReference>
<dbReference type="eggNOG" id="COG1835">
    <property type="taxonomic scope" value="Bacteria"/>
</dbReference>
<dbReference type="STRING" id="1265313.HRUBRA_00737"/>
<protein>
    <submittedName>
        <fullName evidence="2">O-antigen acetylase</fullName>
    </submittedName>
</protein>
<feature type="domain" description="SGNH" evidence="1">
    <location>
        <begin position="2"/>
        <end position="238"/>
    </location>
</feature>
<gene>
    <name evidence="2" type="ORF">HRUBRA_00737</name>
</gene>
<comment type="caution">
    <text evidence="2">The sequence shown here is derived from an EMBL/GenBank/DDBJ whole genome shotgun (WGS) entry which is preliminary data.</text>
</comment>
<keyword evidence="3" id="KW-1185">Reference proteome</keyword>
<dbReference type="EMBL" id="AUVB01000022">
    <property type="protein sequence ID" value="KGE04663.1"/>
    <property type="molecule type" value="Genomic_DNA"/>
</dbReference>
<evidence type="ECO:0000313" key="3">
    <source>
        <dbReference type="Proteomes" id="UP000029640"/>
    </source>
</evidence>
<proteinExistence type="predicted"/>
<reference evidence="2 3" key="1">
    <citation type="journal article" date="2014" name="Genome Announc.">
        <title>Genome Sequence of Gammaproteobacterial Pseudohaliea rubra Type Strain DSM 19751, Isolated from Coastal Seawater of the Mediterranean Sea.</title>
        <authorList>
            <person name="Spring S."/>
            <person name="Fiebig A."/>
            <person name="Riedel T."/>
            <person name="Goker M."/>
            <person name="Klenk H.P."/>
        </authorList>
    </citation>
    <scope>NUCLEOTIDE SEQUENCE [LARGE SCALE GENOMIC DNA]</scope>
    <source>
        <strain evidence="2 3">DSM 19751</strain>
    </source>
</reference>
<dbReference type="AlphaFoldDB" id="A0A095VUE4"/>
<dbReference type="HOGENOM" id="CLU_1060165_0_0_6"/>
<name>A0A095VUE4_9GAMM</name>
<evidence type="ECO:0000313" key="2">
    <source>
        <dbReference type="EMBL" id="KGE04663.1"/>
    </source>
</evidence>
<organism evidence="2 3">
    <name type="scientific">Pseudohaliea rubra DSM 19751</name>
    <dbReference type="NCBI Taxonomy" id="1265313"/>
    <lineage>
        <taxon>Bacteria</taxon>
        <taxon>Pseudomonadati</taxon>
        <taxon>Pseudomonadota</taxon>
        <taxon>Gammaproteobacteria</taxon>
        <taxon>Cellvibrionales</taxon>
        <taxon>Halieaceae</taxon>
        <taxon>Pseudohaliea</taxon>
    </lineage>
</organism>
<dbReference type="Pfam" id="PF19040">
    <property type="entry name" value="SGNH"/>
    <property type="match status" value="1"/>
</dbReference>
<dbReference type="InterPro" id="IPR043968">
    <property type="entry name" value="SGNH"/>
</dbReference>